<dbReference type="RefSeq" id="WP_105393395.1">
    <property type="nucleotide sequence ID" value="NZ_PUIQ01000068.1"/>
</dbReference>
<organism evidence="2 3">
    <name type="scientific">Burkholderia cepacia</name>
    <name type="common">Pseudomonas cepacia</name>
    <dbReference type="NCBI Taxonomy" id="292"/>
    <lineage>
        <taxon>Bacteria</taxon>
        <taxon>Pseudomonadati</taxon>
        <taxon>Pseudomonadota</taxon>
        <taxon>Betaproteobacteria</taxon>
        <taxon>Burkholderiales</taxon>
        <taxon>Burkholderiaceae</taxon>
        <taxon>Burkholderia</taxon>
        <taxon>Burkholderia cepacia complex</taxon>
    </lineage>
</organism>
<protein>
    <submittedName>
        <fullName evidence="2">Phosphopantetheine-binding protein</fullName>
    </submittedName>
</protein>
<dbReference type="InterPro" id="IPR036736">
    <property type="entry name" value="ACP-like_sf"/>
</dbReference>
<evidence type="ECO:0000259" key="1">
    <source>
        <dbReference type="Pfam" id="PF00550"/>
    </source>
</evidence>
<comment type="caution">
    <text evidence="2">The sequence shown here is derived from an EMBL/GenBank/DDBJ whole genome shotgun (WGS) entry which is preliminary data.</text>
</comment>
<gene>
    <name evidence="2" type="ORF">C5615_34025</name>
</gene>
<name>A0A2S8I5J9_BURCE</name>
<reference evidence="2 3" key="1">
    <citation type="submission" date="2018-02" db="EMBL/GenBank/DDBJ databases">
        <title>Draft genome sequencing of Burkholderia cepacia Y14-15.</title>
        <authorList>
            <person name="Zheng B.-X."/>
        </authorList>
    </citation>
    <scope>NUCLEOTIDE SEQUENCE [LARGE SCALE GENOMIC DNA]</scope>
    <source>
        <strain evidence="2 3">Y14-15</strain>
    </source>
</reference>
<proteinExistence type="predicted"/>
<dbReference type="AlphaFoldDB" id="A0A2S8I5J9"/>
<dbReference type="Proteomes" id="UP000238206">
    <property type="component" value="Unassembled WGS sequence"/>
</dbReference>
<dbReference type="Gene3D" id="1.10.1200.10">
    <property type="entry name" value="ACP-like"/>
    <property type="match status" value="1"/>
</dbReference>
<evidence type="ECO:0000313" key="3">
    <source>
        <dbReference type="Proteomes" id="UP000238206"/>
    </source>
</evidence>
<dbReference type="SUPFAM" id="SSF47336">
    <property type="entry name" value="ACP-like"/>
    <property type="match status" value="1"/>
</dbReference>
<accession>A0A2S8I5J9</accession>
<dbReference type="Pfam" id="PF00550">
    <property type="entry name" value="PP-binding"/>
    <property type="match status" value="1"/>
</dbReference>
<dbReference type="InterPro" id="IPR009081">
    <property type="entry name" value="PP-bd_ACP"/>
</dbReference>
<sequence>MNETDILSVVLATLTSIAPEIDVSALRADRPLRSQVDLDSMDWLNFLTGLYTRLKVEIPERDYGRLVTLDDVVHYLVDAGTRLPRS</sequence>
<feature type="domain" description="Carrier" evidence="1">
    <location>
        <begin position="21"/>
        <end position="76"/>
    </location>
</feature>
<evidence type="ECO:0000313" key="2">
    <source>
        <dbReference type="EMBL" id="PQP10067.1"/>
    </source>
</evidence>
<dbReference type="EMBL" id="PUIQ01000068">
    <property type="protein sequence ID" value="PQP10067.1"/>
    <property type="molecule type" value="Genomic_DNA"/>
</dbReference>